<evidence type="ECO:0008006" key="4">
    <source>
        <dbReference type="Google" id="ProtNLM"/>
    </source>
</evidence>
<dbReference type="EMBL" id="SIUB01000004">
    <property type="protein sequence ID" value="TBN53285.1"/>
    <property type="molecule type" value="Genomic_DNA"/>
</dbReference>
<evidence type="ECO:0000256" key="1">
    <source>
        <dbReference type="SAM" id="Phobius"/>
    </source>
</evidence>
<keyword evidence="3" id="KW-1185">Reference proteome</keyword>
<keyword evidence="1" id="KW-0812">Transmembrane</keyword>
<keyword evidence="1" id="KW-1133">Transmembrane helix</keyword>
<proteinExistence type="predicted"/>
<feature type="transmembrane region" description="Helical" evidence="1">
    <location>
        <begin position="54"/>
        <end position="72"/>
    </location>
</feature>
<dbReference type="Proteomes" id="UP000291613">
    <property type="component" value="Unassembled WGS sequence"/>
</dbReference>
<feature type="transmembrane region" description="Helical" evidence="1">
    <location>
        <begin position="28"/>
        <end position="47"/>
    </location>
</feature>
<gene>
    <name evidence="2" type="ORF">EYR15_09665</name>
</gene>
<keyword evidence="1" id="KW-0472">Membrane</keyword>
<reference evidence="2 3" key="1">
    <citation type="submission" date="2019-02" db="EMBL/GenBank/DDBJ databases">
        <title>Hansschlegelia quercus sp. nov., a novel methylotrophic bacterium from buds of oak (Quercus robur L.).</title>
        <authorList>
            <person name="Agafonova N.V."/>
            <person name="Kaparullina E.N."/>
            <person name="Grouzdev D.S."/>
            <person name="Doronina N.V."/>
        </authorList>
    </citation>
    <scope>NUCLEOTIDE SEQUENCE [LARGE SCALE GENOMIC DNA]</scope>
    <source>
        <strain evidence="2 3">Dub</strain>
    </source>
</reference>
<evidence type="ECO:0000313" key="3">
    <source>
        <dbReference type="Proteomes" id="UP000291613"/>
    </source>
</evidence>
<evidence type="ECO:0000313" key="2">
    <source>
        <dbReference type="EMBL" id="TBN53285.1"/>
    </source>
</evidence>
<sequence length="109" mass="11412">MATIACLCILIVLSLAPAGVMVRTPAPKVFEHFLAYAGTGAFMVFGFAQAGRQIIQATAALVAFAGLLEYAQRFSPGRESGWDTFFASGIGAIIGAAIVAFACRRLARP</sequence>
<accession>A0A4Q9GJN2</accession>
<dbReference type="AlphaFoldDB" id="A0A4Q9GJN2"/>
<comment type="caution">
    <text evidence="2">The sequence shown here is derived from an EMBL/GenBank/DDBJ whole genome shotgun (WGS) entry which is preliminary data.</text>
</comment>
<protein>
    <recommendedName>
        <fullName evidence="4">VanZ-like domain-containing protein</fullName>
    </recommendedName>
</protein>
<organism evidence="2 3">
    <name type="scientific">Hansschlegelia quercus</name>
    <dbReference type="NCBI Taxonomy" id="2528245"/>
    <lineage>
        <taxon>Bacteria</taxon>
        <taxon>Pseudomonadati</taxon>
        <taxon>Pseudomonadota</taxon>
        <taxon>Alphaproteobacteria</taxon>
        <taxon>Hyphomicrobiales</taxon>
        <taxon>Methylopilaceae</taxon>
        <taxon>Hansschlegelia</taxon>
    </lineage>
</organism>
<feature type="transmembrane region" description="Helical" evidence="1">
    <location>
        <begin position="84"/>
        <end position="103"/>
    </location>
</feature>
<name>A0A4Q9GJN2_9HYPH</name>